<evidence type="ECO:0000256" key="6">
    <source>
        <dbReference type="ARBA" id="ARBA00023163"/>
    </source>
</evidence>
<dbReference type="STRING" id="61395.A0A1Y1W063"/>
<dbReference type="InterPro" id="IPR001487">
    <property type="entry name" value="Bromodomain"/>
</dbReference>
<sequence length="67" mass="7852">MCLAFNKLPSKREYPDYYVEIKRPIALDMMKSKITKGAYRAVEDFVADIDLMCSNAQQFNMPDSYIY</sequence>
<accession>A0A1Y1W063</accession>
<dbReference type="OrthoDB" id="6017at2759"/>
<feature type="non-terminal residue" evidence="10">
    <location>
        <position position="67"/>
    </location>
</feature>
<evidence type="ECO:0000256" key="4">
    <source>
        <dbReference type="ARBA" id="ARBA00023015"/>
    </source>
</evidence>
<evidence type="ECO:0000256" key="1">
    <source>
        <dbReference type="ARBA" id="ARBA00004123"/>
    </source>
</evidence>
<dbReference type="PANTHER" id="PTHR16062:SF19">
    <property type="entry name" value="PROTEIN POLYBROMO-1"/>
    <property type="match status" value="1"/>
</dbReference>
<dbReference type="AlphaFoldDB" id="A0A1Y1W063"/>
<dbReference type="SMART" id="SM00297">
    <property type="entry name" value="BROMO"/>
    <property type="match status" value="1"/>
</dbReference>
<dbReference type="GO" id="GO:0003682">
    <property type="term" value="F:chromatin binding"/>
    <property type="evidence" value="ECO:0007669"/>
    <property type="project" value="TreeGrafter"/>
</dbReference>
<evidence type="ECO:0000256" key="5">
    <source>
        <dbReference type="ARBA" id="ARBA00023117"/>
    </source>
</evidence>
<keyword evidence="5 8" id="KW-0103">Bromodomain</keyword>
<evidence type="ECO:0000256" key="8">
    <source>
        <dbReference type="PROSITE-ProRule" id="PRU00035"/>
    </source>
</evidence>
<dbReference type="Pfam" id="PF00439">
    <property type="entry name" value="Bromodomain"/>
    <property type="match status" value="1"/>
</dbReference>
<dbReference type="InterPro" id="IPR036427">
    <property type="entry name" value="Bromodomain-like_sf"/>
</dbReference>
<proteinExistence type="predicted"/>
<dbReference type="GO" id="GO:0006368">
    <property type="term" value="P:transcription elongation by RNA polymerase II"/>
    <property type="evidence" value="ECO:0007669"/>
    <property type="project" value="TreeGrafter"/>
</dbReference>
<evidence type="ECO:0000313" key="10">
    <source>
        <dbReference type="EMBL" id="ORX66907.1"/>
    </source>
</evidence>
<dbReference type="GeneID" id="63801446"/>
<feature type="domain" description="Bromo" evidence="9">
    <location>
        <begin position="1"/>
        <end position="67"/>
    </location>
</feature>
<dbReference type="PANTHER" id="PTHR16062">
    <property type="entry name" value="SWI/SNF-RELATED"/>
    <property type="match status" value="1"/>
</dbReference>
<comment type="caution">
    <text evidence="10">The sequence shown here is derived from an EMBL/GenBank/DDBJ whole genome shotgun (WGS) entry which is preliminary data.</text>
</comment>
<keyword evidence="7" id="KW-0539">Nucleus</keyword>
<organism evidence="10 11">
    <name type="scientific">Linderina pennispora</name>
    <dbReference type="NCBI Taxonomy" id="61395"/>
    <lineage>
        <taxon>Eukaryota</taxon>
        <taxon>Fungi</taxon>
        <taxon>Fungi incertae sedis</taxon>
        <taxon>Zoopagomycota</taxon>
        <taxon>Kickxellomycotina</taxon>
        <taxon>Kickxellomycetes</taxon>
        <taxon>Kickxellales</taxon>
        <taxon>Kickxellaceae</taxon>
        <taxon>Linderina</taxon>
    </lineage>
</organism>
<evidence type="ECO:0000256" key="3">
    <source>
        <dbReference type="ARBA" id="ARBA00022853"/>
    </source>
</evidence>
<dbReference type="InterPro" id="IPR037382">
    <property type="entry name" value="Rsc/polybromo"/>
</dbReference>
<keyword evidence="4" id="KW-0805">Transcription regulation</keyword>
<keyword evidence="3" id="KW-0156">Chromatin regulator</keyword>
<comment type="subcellular location">
    <subcellularLocation>
        <location evidence="1">Nucleus</location>
    </subcellularLocation>
</comment>
<dbReference type="RefSeq" id="XP_040740866.1">
    <property type="nucleotide sequence ID" value="XM_040884798.1"/>
</dbReference>
<keyword evidence="11" id="KW-1185">Reference proteome</keyword>
<dbReference type="PROSITE" id="PS50014">
    <property type="entry name" value="BROMODOMAIN_2"/>
    <property type="match status" value="1"/>
</dbReference>
<keyword evidence="2" id="KW-0677">Repeat</keyword>
<dbReference type="GO" id="GO:0006338">
    <property type="term" value="P:chromatin remodeling"/>
    <property type="evidence" value="ECO:0007669"/>
    <property type="project" value="InterPro"/>
</dbReference>
<evidence type="ECO:0000256" key="7">
    <source>
        <dbReference type="ARBA" id="ARBA00023242"/>
    </source>
</evidence>
<dbReference type="SUPFAM" id="SSF47370">
    <property type="entry name" value="Bromodomain"/>
    <property type="match status" value="1"/>
</dbReference>
<gene>
    <name evidence="10" type="ORF">DL89DRAFT_226268</name>
</gene>
<keyword evidence="6" id="KW-0804">Transcription</keyword>
<dbReference type="Gene3D" id="1.20.920.10">
    <property type="entry name" value="Bromodomain-like"/>
    <property type="match status" value="1"/>
</dbReference>
<dbReference type="GO" id="GO:0016586">
    <property type="term" value="C:RSC-type complex"/>
    <property type="evidence" value="ECO:0007669"/>
    <property type="project" value="InterPro"/>
</dbReference>
<evidence type="ECO:0000313" key="11">
    <source>
        <dbReference type="Proteomes" id="UP000193922"/>
    </source>
</evidence>
<dbReference type="Proteomes" id="UP000193922">
    <property type="component" value="Unassembled WGS sequence"/>
</dbReference>
<dbReference type="EMBL" id="MCFD01000014">
    <property type="protein sequence ID" value="ORX66907.1"/>
    <property type="molecule type" value="Genomic_DNA"/>
</dbReference>
<protein>
    <submittedName>
        <fullName evidence="10">Bromodomain-containing protein</fullName>
    </submittedName>
</protein>
<evidence type="ECO:0000256" key="2">
    <source>
        <dbReference type="ARBA" id="ARBA00022737"/>
    </source>
</evidence>
<evidence type="ECO:0000259" key="9">
    <source>
        <dbReference type="PROSITE" id="PS50014"/>
    </source>
</evidence>
<reference evidence="10 11" key="1">
    <citation type="submission" date="2016-07" db="EMBL/GenBank/DDBJ databases">
        <title>Pervasive Adenine N6-methylation of Active Genes in Fungi.</title>
        <authorList>
            <consortium name="DOE Joint Genome Institute"/>
            <person name="Mondo S.J."/>
            <person name="Dannebaum R.O."/>
            <person name="Kuo R.C."/>
            <person name="Labutti K."/>
            <person name="Haridas S."/>
            <person name="Kuo A."/>
            <person name="Salamov A."/>
            <person name="Ahrendt S.R."/>
            <person name="Lipzen A."/>
            <person name="Sullivan W."/>
            <person name="Andreopoulos W.B."/>
            <person name="Clum A."/>
            <person name="Lindquist E."/>
            <person name="Daum C."/>
            <person name="Ramamoorthy G.K."/>
            <person name="Gryganskyi A."/>
            <person name="Culley D."/>
            <person name="Magnuson J.K."/>
            <person name="James T.Y."/>
            <person name="O'Malley M.A."/>
            <person name="Stajich J.E."/>
            <person name="Spatafora J.W."/>
            <person name="Visel A."/>
            <person name="Grigoriev I.V."/>
        </authorList>
    </citation>
    <scope>NUCLEOTIDE SEQUENCE [LARGE SCALE GENOMIC DNA]</scope>
    <source>
        <strain evidence="10 11">ATCC 12442</strain>
    </source>
</reference>
<dbReference type="PRINTS" id="PR00503">
    <property type="entry name" value="BROMODOMAIN"/>
</dbReference>
<name>A0A1Y1W063_9FUNG</name>